<dbReference type="AlphaFoldDB" id="A0A2A6E6C1"/>
<keyword evidence="1" id="KW-0812">Transmembrane</keyword>
<evidence type="ECO:0000256" key="1">
    <source>
        <dbReference type="SAM" id="Phobius"/>
    </source>
</evidence>
<sequence length="420" mass="47942">MHKSKQLRLTIIILLICLAPLAKNNNLLTAIQIMIFILSLYIRPDRRIIKLSHVLLLPVIIGIINGLFRYAFYEVFKDMYYFLNPILYLLLGSMIARRYDRMDSLRAIALVGSMCSLYLIFYMFNNYGYTALTAPREARESLSVTGFAATGVAAIILLCDKLFFGAALFSNFRAWMGLLLINLLSLYLSASRTDLLVFVISLSMMLYVKFQHRKHYILLYLVFGGLILSVFLLSNPQSRFAEALLKAPEEITIQPAENVIEINENYRGHEAYMTMRTIRKGNFEERLGGQGFGATVDMGSYTPLNIRHIPIMHNGYPYILLKTGWIGMTVYILFGLLLLRLSLKGKDRDLSQDDGTFPFWKSFPIISALGLYVTNVSITGIFNPESVILWIVCGLSLQYKLDFDGRICNHRKLQHETNDV</sequence>
<feature type="transmembrane region" description="Helical" evidence="1">
    <location>
        <begin position="79"/>
        <end position="96"/>
    </location>
</feature>
<keyword evidence="1" id="KW-1133">Transmembrane helix</keyword>
<dbReference type="Proteomes" id="UP000219259">
    <property type="component" value="Unassembled WGS sequence"/>
</dbReference>
<evidence type="ECO:0008006" key="4">
    <source>
        <dbReference type="Google" id="ProtNLM"/>
    </source>
</evidence>
<feature type="transmembrane region" description="Helical" evidence="1">
    <location>
        <begin position="55"/>
        <end position="73"/>
    </location>
</feature>
<proteinExistence type="predicted"/>
<feature type="transmembrane region" description="Helical" evidence="1">
    <location>
        <begin position="319"/>
        <end position="339"/>
    </location>
</feature>
<evidence type="ECO:0000313" key="2">
    <source>
        <dbReference type="EMBL" id="PDP42868.1"/>
    </source>
</evidence>
<dbReference type="InterPro" id="IPR051533">
    <property type="entry name" value="WaaL-like"/>
</dbReference>
<comment type="caution">
    <text evidence="2">The sequence shown here is derived from an EMBL/GenBank/DDBJ whole genome shotgun (WGS) entry which is preliminary data.</text>
</comment>
<reference evidence="2 3" key="1">
    <citation type="submission" date="2017-09" db="EMBL/GenBank/DDBJ databases">
        <title>Phase variable restriction modification systems are present in the genome sequences of periodontal pathogens Prevotella intermedia, Tannerella forsythia and Porphyromonas gingivalis.</title>
        <authorList>
            <person name="Haigh R.D."/>
            <person name="Crawford L."/>
            <person name="Ralph J."/>
            <person name="Wanford J."/>
            <person name="Vartoukian S.R."/>
            <person name="Hijazib K."/>
            <person name="Wade W."/>
            <person name="Oggioni M.R."/>
        </authorList>
    </citation>
    <scope>NUCLEOTIDE SEQUENCE [LARGE SCALE GENOMIC DNA]</scope>
    <source>
        <strain evidence="2 3">WW11663</strain>
    </source>
</reference>
<feature type="transmembrane region" description="Helical" evidence="1">
    <location>
        <begin position="172"/>
        <end position="189"/>
    </location>
</feature>
<feature type="transmembrane region" description="Helical" evidence="1">
    <location>
        <begin position="217"/>
        <end position="234"/>
    </location>
</feature>
<feature type="transmembrane region" description="Helical" evidence="1">
    <location>
        <begin position="108"/>
        <end position="129"/>
    </location>
</feature>
<protein>
    <recommendedName>
        <fullName evidence="4">O-antigen ligase domain-containing protein</fullName>
    </recommendedName>
</protein>
<organism evidence="2 3">
    <name type="scientific">Tannerella forsythia</name>
    <name type="common">Bacteroides forsythus</name>
    <dbReference type="NCBI Taxonomy" id="28112"/>
    <lineage>
        <taxon>Bacteria</taxon>
        <taxon>Pseudomonadati</taxon>
        <taxon>Bacteroidota</taxon>
        <taxon>Bacteroidia</taxon>
        <taxon>Bacteroidales</taxon>
        <taxon>Tannerellaceae</taxon>
        <taxon>Tannerella</taxon>
    </lineage>
</organism>
<evidence type="ECO:0000313" key="3">
    <source>
        <dbReference type="Proteomes" id="UP000219259"/>
    </source>
</evidence>
<feature type="transmembrane region" description="Helical" evidence="1">
    <location>
        <begin position="141"/>
        <end position="160"/>
    </location>
</feature>
<accession>A0A2A6E6C1</accession>
<dbReference type="PANTHER" id="PTHR37422:SF13">
    <property type="entry name" value="LIPOPOLYSACCHARIDE BIOSYNTHESIS PROTEIN PA4999-RELATED"/>
    <property type="match status" value="1"/>
</dbReference>
<keyword evidence="1" id="KW-0472">Membrane</keyword>
<gene>
    <name evidence="2" type="ORF">CLI86_11265</name>
</gene>
<name>A0A2A6E6C1_TANFO</name>
<dbReference type="PANTHER" id="PTHR37422">
    <property type="entry name" value="TEICHURONIC ACID BIOSYNTHESIS PROTEIN TUAE"/>
    <property type="match status" value="1"/>
</dbReference>
<dbReference type="EMBL" id="NSLJ01000035">
    <property type="protein sequence ID" value="PDP42868.1"/>
    <property type="molecule type" value="Genomic_DNA"/>
</dbReference>